<protein>
    <recommendedName>
        <fullName evidence="11">Glycosyltransferase RgtA/B/C/D-like domain-containing protein</fullName>
    </recommendedName>
</protein>
<evidence type="ECO:0000256" key="8">
    <source>
        <dbReference type="SAM" id="Phobius"/>
    </source>
</evidence>
<feature type="transmembrane region" description="Helical" evidence="8">
    <location>
        <begin position="138"/>
        <end position="155"/>
    </location>
</feature>
<feature type="transmembrane region" description="Helical" evidence="8">
    <location>
        <begin position="251"/>
        <end position="270"/>
    </location>
</feature>
<dbReference type="AlphaFoldDB" id="A0A2U8FMR6"/>
<keyword evidence="2" id="KW-1003">Cell membrane</keyword>
<organism evidence="9 10">
    <name type="scientific">Aquabacterium olei</name>
    <dbReference type="NCBI Taxonomy" id="1296669"/>
    <lineage>
        <taxon>Bacteria</taxon>
        <taxon>Pseudomonadati</taxon>
        <taxon>Pseudomonadota</taxon>
        <taxon>Betaproteobacteria</taxon>
        <taxon>Burkholderiales</taxon>
        <taxon>Aquabacterium</taxon>
    </lineage>
</organism>
<keyword evidence="4" id="KW-0808">Transferase</keyword>
<feature type="transmembrane region" description="Helical" evidence="8">
    <location>
        <begin position="17"/>
        <end position="37"/>
    </location>
</feature>
<evidence type="ECO:0000256" key="3">
    <source>
        <dbReference type="ARBA" id="ARBA00022676"/>
    </source>
</evidence>
<reference evidence="9 10" key="1">
    <citation type="submission" date="2018-05" db="EMBL/GenBank/DDBJ databases">
        <title>complete genome sequence of Aquabacterium olei NBRC 110486.</title>
        <authorList>
            <person name="Tang B."/>
            <person name="Chang J."/>
            <person name="Zhang L."/>
            <person name="Yang H."/>
        </authorList>
    </citation>
    <scope>NUCLEOTIDE SEQUENCE [LARGE SCALE GENOMIC DNA]</scope>
    <source>
        <strain evidence="9 10">NBRC 110486</strain>
    </source>
</reference>
<dbReference type="PANTHER" id="PTHR33908:SF11">
    <property type="entry name" value="MEMBRANE PROTEIN"/>
    <property type="match status" value="1"/>
</dbReference>
<feature type="transmembrane region" description="Helical" evidence="8">
    <location>
        <begin position="167"/>
        <end position="193"/>
    </location>
</feature>
<feature type="transmembrane region" description="Helical" evidence="8">
    <location>
        <begin position="282"/>
        <end position="303"/>
    </location>
</feature>
<keyword evidence="6 8" id="KW-1133">Transmembrane helix</keyword>
<gene>
    <name evidence="9" type="ORF">DEH84_01905</name>
</gene>
<evidence type="ECO:0000256" key="7">
    <source>
        <dbReference type="ARBA" id="ARBA00023136"/>
    </source>
</evidence>
<dbReference type="GO" id="GO:0005886">
    <property type="term" value="C:plasma membrane"/>
    <property type="evidence" value="ECO:0007669"/>
    <property type="project" value="UniProtKB-SubCell"/>
</dbReference>
<dbReference type="PANTHER" id="PTHR33908">
    <property type="entry name" value="MANNOSYLTRANSFERASE YKCB-RELATED"/>
    <property type="match status" value="1"/>
</dbReference>
<dbReference type="KEGG" id="aon:DEH84_01905"/>
<accession>A0A2U8FMR6</accession>
<evidence type="ECO:0008006" key="11">
    <source>
        <dbReference type="Google" id="ProtNLM"/>
    </source>
</evidence>
<dbReference type="GO" id="GO:0016763">
    <property type="term" value="F:pentosyltransferase activity"/>
    <property type="evidence" value="ECO:0007669"/>
    <property type="project" value="TreeGrafter"/>
</dbReference>
<evidence type="ECO:0000313" key="9">
    <source>
        <dbReference type="EMBL" id="AWI52322.1"/>
    </source>
</evidence>
<keyword evidence="5 8" id="KW-0812">Transmembrane</keyword>
<sequence>MAPRWSGGAASPSAGRLAWPVALFVYLALVAAMQAGVSPTVELDQAEQLILAQRLDWGYTNQPPLYTWLVWALGTVTGLPVLALWGIKIGLLGGLVLACDGAARELGLSAAQRRVALAGLALLPAVVWEAQRDLTHSLLAAAATAAVLWSALNSLRQPAWWRDARTGLLAAAALLAKHNAMVFLVALPLALALSPVTRGRWRWRSLFTVAAVGALVWLPHGLWLMQHPESLDRTLQKIQGSGGPGGLAAEAAQALLAFFTPWWLLALPMLWQARRASEASRFLGHLALAVAAGLLLFTTALGVDRFSPRWFFPQLFFLPLWLAAATDPAVRKWGRRMVAVGAVVTAIAALALPARVLWPSGKPTRQNLPYADLAAALRTQWGAVPPLLLATHHMPGANLKHAWPEAPRVLTPVVPWLEPLPAEVLLVAQPADLRDPRVQRWVQARTGHAVTDIAWQGEVAARPWYRSEAESVVLKWARLPVRPVVLKP</sequence>
<evidence type="ECO:0000256" key="6">
    <source>
        <dbReference type="ARBA" id="ARBA00022989"/>
    </source>
</evidence>
<dbReference type="InterPro" id="IPR050297">
    <property type="entry name" value="LipidA_mod_glycosyltrf_83"/>
</dbReference>
<keyword evidence="3" id="KW-0328">Glycosyltransferase</keyword>
<evidence type="ECO:0000256" key="4">
    <source>
        <dbReference type="ARBA" id="ARBA00022679"/>
    </source>
</evidence>
<comment type="subcellular location">
    <subcellularLocation>
        <location evidence="1">Cell membrane</location>
        <topology evidence="1">Multi-pass membrane protein</topology>
    </subcellularLocation>
</comment>
<feature type="transmembrane region" description="Helical" evidence="8">
    <location>
        <begin position="338"/>
        <end position="358"/>
    </location>
</feature>
<name>A0A2U8FMR6_9BURK</name>
<evidence type="ECO:0000256" key="5">
    <source>
        <dbReference type="ARBA" id="ARBA00022692"/>
    </source>
</evidence>
<dbReference type="GO" id="GO:0009103">
    <property type="term" value="P:lipopolysaccharide biosynthetic process"/>
    <property type="evidence" value="ECO:0007669"/>
    <property type="project" value="UniProtKB-ARBA"/>
</dbReference>
<dbReference type="EMBL" id="CP029210">
    <property type="protein sequence ID" value="AWI52322.1"/>
    <property type="molecule type" value="Genomic_DNA"/>
</dbReference>
<keyword evidence="7 8" id="KW-0472">Membrane</keyword>
<feature type="transmembrane region" description="Helical" evidence="8">
    <location>
        <begin position="205"/>
        <end position="225"/>
    </location>
</feature>
<dbReference type="OrthoDB" id="9153955at2"/>
<evidence type="ECO:0000256" key="2">
    <source>
        <dbReference type="ARBA" id="ARBA00022475"/>
    </source>
</evidence>
<dbReference type="RefSeq" id="WP_109034236.1">
    <property type="nucleotide sequence ID" value="NZ_CP029210.1"/>
</dbReference>
<feature type="transmembrane region" description="Helical" evidence="8">
    <location>
        <begin position="309"/>
        <end position="326"/>
    </location>
</feature>
<evidence type="ECO:0000256" key="1">
    <source>
        <dbReference type="ARBA" id="ARBA00004651"/>
    </source>
</evidence>
<dbReference type="Proteomes" id="UP000244892">
    <property type="component" value="Chromosome"/>
</dbReference>
<keyword evidence="10" id="KW-1185">Reference proteome</keyword>
<feature type="transmembrane region" description="Helical" evidence="8">
    <location>
        <begin position="65"/>
        <end position="87"/>
    </location>
</feature>
<evidence type="ECO:0000313" key="10">
    <source>
        <dbReference type="Proteomes" id="UP000244892"/>
    </source>
</evidence>
<proteinExistence type="predicted"/>